<organism evidence="1 2">
    <name type="scientific">Eufriesea mexicana</name>
    <dbReference type="NCBI Taxonomy" id="516756"/>
    <lineage>
        <taxon>Eukaryota</taxon>
        <taxon>Metazoa</taxon>
        <taxon>Ecdysozoa</taxon>
        <taxon>Arthropoda</taxon>
        <taxon>Hexapoda</taxon>
        <taxon>Insecta</taxon>
        <taxon>Pterygota</taxon>
        <taxon>Neoptera</taxon>
        <taxon>Endopterygota</taxon>
        <taxon>Hymenoptera</taxon>
        <taxon>Apocrita</taxon>
        <taxon>Aculeata</taxon>
        <taxon>Apoidea</taxon>
        <taxon>Anthophila</taxon>
        <taxon>Apidae</taxon>
        <taxon>Eufriesea</taxon>
    </lineage>
</organism>
<dbReference type="EMBL" id="KQ765174">
    <property type="protein sequence ID" value="OAD54103.1"/>
    <property type="molecule type" value="Genomic_DNA"/>
</dbReference>
<dbReference type="Proteomes" id="UP000250275">
    <property type="component" value="Unassembled WGS sequence"/>
</dbReference>
<proteinExistence type="predicted"/>
<gene>
    <name evidence="1" type="ORF">WN48_08332</name>
</gene>
<evidence type="ECO:0000313" key="2">
    <source>
        <dbReference type="Proteomes" id="UP000250275"/>
    </source>
</evidence>
<protein>
    <submittedName>
        <fullName evidence="1">Uncharacterized protein</fullName>
    </submittedName>
</protein>
<keyword evidence="2" id="KW-1185">Reference proteome</keyword>
<evidence type="ECO:0000313" key="1">
    <source>
        <dbReference type="EMBL" id="OAD54103.1"/>
    </source>
</evidence>
<accession>A0A310SAR4</accession>
<name>A0A310SAR4_9HYME</name>
<reference evidence="1 2" key="1">
    <citation type="submission" date="2015-07" db="EMBL/GenBank/DDBJ databases">
        <title>The genome of Eufriesea mexicana.</title>
        <authorList>
            <person name="Pan H."/>
            <person name="Kapheim K."/>
        </authorList>
    </citation>
    <scope>NUCLEOTIDE SEQUENCE [LARGE SCALE GENOMIC DNA]</scope>
    <source>
        <strain evidence="1">0111107269</strain>
        <tissue evidence="1">Whole body</tissue>
    </source>
</reference>
<sequence length="75" mass="8727">MRRKFLIRSVLFDDPDAGARSLERFRETRAIVVDCNAPMEKFQIFRSRRKADHVFNGSLHVNPININERAALCIP</sequence>
<dbReference type="AlphaFoldDB" id="A0A310SAR4"/>